<sequence length="47" mass="5190">MPSLFRFLIVLALIAGVIFGGMLALVAFIHPEPREISQTIAPQRLNK</sequence>
<protein>
    <submittedName>
        <fullName evidence="2">Histidine kinase</fullName>
    </submittedName>
</protein>
<feature type="transmembrane region" description="Helical" evidence="1">
    <location>
        <begin position="7"/>
        <end position="29"/>
    </location>
</feature>
<accession>A0A2J7TIU6</accession>
<proteinExistence type="predicted"/>
<gene>
    <name evidence="2" type="ORF">CR492_06790</name>
</gene>
<name>A0A2J7TIU6_METSI</name>
<evidence type="ECO:0000313" key="2">
    <source>
        <dbReference type="EMBL" id="PNG26694.1"/>
    </source>
</evidence>
<dbReference type="AlphaFoldDB" id="A0A2J7TIU6"/>
<keyword evidence="2" id="KW-0418">Kinase</keyword>
<evidence type="ECO:0000256" key="1">
    <source>
        <dbReference type="SAM" id="Phobius"/>
    </source>
</evidence>
<dbReference type="Proteomes" id="UP000236286">
    <property type="component" value="Unassembled WGS sequence"/>
</dbReference>
<comment type="caution">
    <text evidence="2">The sequence shown here is derived from an EMBL/GenBank/DDBJ whole genome shotgun (WGS) entry which is preliminary data.</text>
</comment>
<keyword evidence="1" id="KW-0812">Transmembrane</keyword>
<keyword evidence="2" id="KW-0808">Transferase</keyword>
<dbReference type="EMBL" id="PDZR01000005">
    <property type="protein sequence ID" value="PNG26694.1"/>
    <property type="molecule type" value="Genomic_DNA"/>
</dbReference>
<dbReference type="RefSeq" id="WP_102842991.1">
    <property type="nucleotide sequence ID" value="NZ_PDZR01000005.1"/>
</dbReference>
<dbReference type="OrthoDB" id="9805893at2"/>
<evidence type="ECO:0000313" key="3">
    <source>
        <dbReference type="Proteomes" id="UP000236286"/>
    </source>
</evidence>
<keyword evidence="1" id="KW-1133">Transmembrane helix</keyword>
<organism evidence="2 3">
    <name type="scientific">Methylocella silvestris</name>
    <dbReference type="NCBI Taxonomy" id="199596"/>
    <lineage>
        <taxon>Bacteria</taxon>
        <taxon>Pseudomonadati</taxon>
        <taxon>Pseudomonadota</taxon>
        <taxon>Alphaproteobacteria</taxon>
        <taxon>Hyphomicrobiales</taxon>
        <taxon>Beijerinckiaceae</taxon>
        <taxon>Methylocella</taxon>
    </lineage>
</organism>
<reference evidence="2 3" key="1">
    <citation type="submission" date="2017-10" db="EMBL/GenBank/DDBJ databases">
        <title>Genome announcement of Methylocella silvestris TVC from permafrost.</title>
        <authorList>
            <person name="Wang J."/>
            <person name="Geng K."/>
            <person name="Ul-Haque F."/>
            <person name="Crombie A.T."/>
            <person name="Street L.E."/>
            <person name="Wookey P.A."/>
            <person name="Murrell J.C."/>
            <person name="Pratscher J."/>
        </authorList>
    </citation>
    <scope>NUCLEOTIDE SEQUENCE [LARGE SCALE GENOMIC DNA]</scope>
    <source>
        <strain evidence="2 3">TVC</strain>
    </source>
</reference>
<keyword evidence="1" id="KW-0472">Membrane</keyword>
<dbReference type="GO" id="GO:0016301">
    <property type="term" value="F:kinase activity"/>
    <property type="evidence" value="ECO:0007669"/>
    <property type="project" value="UniProtKB-KW"/>
</dbReference>